<dbReference type="SUPFAM" id="SSF53850">
    <property type="entry name" value="Periplasmic binding protein-like II"/>
    <property type="match status" value="1"/>
</dbReference>
<name>A0A4Q9DMF4_9BACL</name>
<dbReference type="Proteomes" id="UP000293142">
    <property type="component" value="Unassembled WGS sequence"/>
</dbReference>
<dbReference type="InterPro" id="IPR011852">
    <property type="entry name" value="TRAP_TAXI"/>
</dbReference>
<comment type="caution">
    <text evidence="1">The sequence shown here is derived from an EMBL/GenBank/DDBJ whole genome shotgun (WGS) entry which is preliminary data.</text>
</comment>
<sequence>MDVKISAPGLNWIRLASLLAIGMDGYYSSLPKGSTVSVITGNPGTRCVRAPELVANGDVHMAITTPSWYAKIAAEGKGPYSGNPLPLRALAAFPHDDRLVMAVRQEVPIHSLHELQEKKLPLHISMPVKEIEHPAGWVVEAVLEQYGLSLEDIESWGGKVLKDRPRFQNSPTSIPVDPSFSAVFDEAIMTRRWPKIANQYPLRYLPLDENVVAHFEEMGMARGFLEKGRLPGVQEDVLTIDFSGWLLFCREDMPFELGYLAARALDEQHEAINAIFAGEFAPMTSPIRMHEIGRNTPIPLHAGAEAYYKEKGYL</sequence>
<proteinExistence type="predicted"/>
<keyword evidence="2" id="KW-1185">Reference proteome</keyword>
<evidence type="ECO:0000313" key="1">
    <source>
        <dbReference type="EMBL" id="TBL73373.1"/>
    </source>
</evidence>
<reference evidence="1 2" key="1">
    <citation type="submission" date="2019-02" db="EMBL/GenBank/DDBJ databases">
        <title>Paenibacillus sp. nov., isolated from surface-sterilized tissue of Thalictrum simplex L.</title>
        <authorList>
            <person name="Tuo L."/>
        </authorList>
    </citation>
    <scope>NUCLEOTIDE SEQUENCE [LARGE SCALE GENOMIC DNA]</scope>
    <source>
        <strain evidence="1 2">N2SHLJ1</strain>
    </source>
</reference>
<dbReference type="EMBL" id="SIRE01000021">
    <property type="protein sequence ID" value="TBL73373.1"/>
    <property type="molecule type" value="Genomic_DNA"/>
</dbReference>
<dbReference type="Gene3D" id="3.40.190.10">
    <property type="entry name" value="Periplasmic binding protein-like II"/>
    <property type="match status" value="2"/>
</dbReference>
<accession>A0A4Q9DMF4</accession>
<dbReference type="AlphaFoldDB" id="A0A4Q9DMF4"/>
<evidence type="ECO:0008006" key="3">
    <source>
        <dbReference type="Google" id="ProtNLM"/>
    </source>
</evidence>
<evidence type="ECO:0000313" key="2">
    <source>
        <dbReference type="Proteomes" id="UP000293142"/>
    </source>
</evidence>
<dbReference type="Pfam" id="PF16868">
    <property type="entry name" value="NMT1_3"/>
    <property type="match status" value="1"/>
</dbReference>
<protein>
    <recommendedName>
        <fullName evidence="3">TAXI family TRAP transporter solute-binding subunit</fullName>
    </recommendedName>
</protein>
<gene>
    <name evidence="1" type="ORF">EYB31_27070</name>
</gene>
<organism evidence="1 2">
    <name type="scientific">Paenibacillus thalictri</name>
    <dbReference type="NCBI Taxonomy" id="2527873"/>
    <lineage>
        <taxon>Bacteria</taxon>
        <taxon>Bacillati</taxon>
        <taxon>Bacillota</taxon>
        <taxon>Bacilli</taxon>
        <taxon>Bacillales</taxon>
        <taxon>Paenibacillaceae</taxon>
        <taxon>Paenibacillus</taxon>
    </lineage>
</organism>
<dbReference type="OrthoDB" id="9776669at2"/>